<dbReference type="PRINTS" id="PR00385">
    <property type="entry name" value="P450"/>
</dbReference>
<keyword evidence="3 4" id="KW-0408">Iron</keyword>
<feature type="transmembrane region" description="Helical" evidence="5">
    <location>
        <begin position="36"/>
        <end position="58"/>
    </location>
</feature>
<gene>
    <name evidence="6" type="ORF">QBC46DRAFT_321094</name>
</gene>
<evidence type="ECO:0000256" key="1">
    <source>
        <dbReference type="ARBA" id="ARBA00022617"/>
    </source>
</evidence>
<dbReference type="PRINTS" id="PR00463">
    <property type="entry name" value="EP450I"/>
</dbReference>
<dbReference type="EMBL" id="MU853876">
    <property type="protein sequence ID" value="KAK3936666.1"/>
    <property type="molecule type" value="Genomic_DNA"/>
</dbReference>
<dbReference type="GO" id="GO:0016705">
    <property type="term" value="F:oxidoreductase activity, acting on paired donors, with incorporation or reduction of molecular oxygen"/>
    <property type="evidence" value="ECO:0007669"/>
    <property type="project" value="InterPro"/>
</dbReference>
<dbReference type="PANTHER" id="PTHR24305">
    <property type="entry name" value="CYTOCHROME P450"/>
    <property type="match status" value="1"/>
</dbReference>
<dbReference type="AlphaFoldDB" id="A0AAN6S1S8"/>
<dbReference type="InterPro" id="IPR002401">
    <property type="entry name" value="Cyt_P450_E_grp-I"/>
</dbReference>
<keyword evidence="1 4" id="KW-0349">Heme</keyword>
<dbReference type="InterPro" id="IPR001128">
    <property type="entry name" value="Cyt_P450"/>
</dbReference>
<dbReference type="Proteomes" id="UP001303473">
    <property type="component" value="Unassembled WGS sequence"/>
</dbReference>
<protein>
    <submittedName>
        <fullName evidence="6">Cytochrome P450</fullName>
    </submittedName>
</protein>
<keyword evidence="5" id="KW-0472">Membrane</keyword>
<dbReference type="GO" id="GO:0020037">
    <property type="term" value="F:heme binding"/>
    <property type="evidence" value="ECO:0007669"/>
    <property type="project" value="InterPro"/>
</dbReference>
<evidence type="ECO:0000256" key="3">
    <source>
        <dbReference type="ARBA" id="ARBA00023004"/>
    </source>
</evidence>
<keyword evidence="7" id="KW-1185">Reference proteome</keyword>
<organism evidence="6 7">
    <name type="scientific">Diplogelasinospora grovesii</name>
    <dbReference type="NCBI Taxonomy" id="303347"/>
    <lineage>
        <taxon>Eukaryota</taxon>
        <taxon>Fungi</taxon>
        <taxon>Dikarya</taxon>
        <taxon>Ascomycota</taxon>
        <taxon>Pezizomycotina</taxon>
        <taxon>Sordariomycetes</taxon>
        <taxon>Sordariomycetidae</taxon>
        <taxon>Sordariales</taxon>
        <taxon>Diplogelasinosporaceae</taxon>
        <taxon>Diplogelasinospora</taxon>
    </lineage>
</organism>
<dbReference type="Pfam" id="PF00067">
    <property type="entry name" value="p450"/>
    <property type="match status" value="1"/>
</dbReference>
<dbReference type="GO" id="GO:0004497">
    <property type="term" value="F:monooxygenase activity"/>
    <property type="evidence" value="ECO:0007669"/>
    <property type="project" value="InterPro"/>
</dbReference>
<comment type="caution">
    <text evidence="6">The sequence shown here is derived from an EMBL/GenBank/DDBJ whole genome shotgun (WGS) entry which is preliminary data.</text>
</comment>
<sequence length="536" mass="59899">MPAFLEVWLPLAACTLIALFYKSLVDRGSVGPILTLLALELGSLLLWALYWMVLYPAYLTPFRHLPTPPKRSWLRGNRTKLLPDNPWVEVREVMETLPNNGLIRFYEAFSREVLVITSIDAIKEMNSVKPYDFGHPKQVKYMLGRITSSNFNFLSEHGHKMFRKHLRPAFTVQHTRKLVPAVWDKAQEMIQLMERESRNTPDSPVDLRDYIRRVMWDTSGLAMFGHDFQTLGHPEGGIRDRFALLLSEFSGPAWVRLIMYFVDLRPLLTLLSPLAMKTSLGRALTYVRGAVGSVVADNEQKYKSAGKQDLNITSVSVASGIFPHNELIDNGMLFLTAGPNSTGTAIEWALYELSKRPEMQERLRAEVRACLDVADKADDIGQKLASLPYLNAICSEVIRCYPFVPLSPKVTEKDTTLLGVPVPKDTALAVPVEALNRDPKLWGPDADVFNPDRWMGGDNALNGGAPNNFAMLSFGAGPNICIGQNQARAFLACVVAAVVRRFDMQLANAETAGRLRVAPFKKSEEGPMAWLKIVGL</sequence>
<dbReference type="InterPro" id="IPR036396">
    <property type="entry name" value="Cyt_P450_sf"/>
</dbReference>
<comment type="cofactor">
    <cofactor evidence="4">
        <name>heme</name>
        <dbReference type="ChEBI" id="CHEBI:30413"/>
    </cofactor>
</comment>
<evidence type="ECO:0000256" key="2">
    <source>
        <dbReference type="ARBA" id="ARBA00022723"/>
    </source>
</evidence>
<feature type="transmembrane region" description="Helical" evidence="5">
    <location>
        <begin position="6"/>
        <end position="24"/>
    </location>
</feature>
<evidence type="ECO:0000313" key="6">
    <source>
        <dbReference type="EMBL" id="KAK3936666.1"/>
    </source>
</evidence>
<evidence type="ECO:0000313" key="7">
    <source>
        <dbReference type="Proteomes" id="UP001303473"/>
    </source>
</evidence>
<dbReference type="GO" id="GO:0005506">
    <property type="term" value="F:iron ion binding"/>
    <property type="evidence" value="ECO:0007669"/>
    <property type="project" value="InterPro"/>
</dbReference>
<dbReference type="PANTHER" id="PTHR24305:SF227">
    <property type="entry name" value="P450, PUTATIVE (EUROFUNG)-RELATED"/>
    <property type="match status" value="1"/>
</dbReference>
<feature type="binding site" description="axial binding residue" evidence="4">
    <location>
        <position position="481"/>
    </location>
    <ligand>
        <name>heme</name>
        <dbReference type="ChEBI" id="CHEBI:30413"/>
    </ligand>
    <ligandPart>
        <name>Fe</name>
        <dbReference type="ChEBI" id="CHEBI:18248"/>
    </ligandPart>
</feature>
<evidence type="ECO:0000256" key="5">
    <source>
        <dbReference type="SAM" id="Phobius"/>
    </source>
</evidence>
<keyword evidence="5" id="KW-0812">Transmembrane</keyword>
<reference evidence="7" key="1">
    <citation type="journal article" date="2023" name="Mol. Phylogenet. Evol.">
        <title>Genome-scale phylogeny and comparative genomics of the fungal order Sordariales.</title>
        <authorList>
            <person name="Hensen N."/>
            <person name="Bonometti L."/>
            <person name="Westerberg I."/>
            <person name="Brannstrom I.O."/>
            <person name="Guillou S."/>
            <person name="Cros-Aarteil S."/>
            <person name="Calhoun S."/>
            <person name="Haridas S."/>
            <person name="Kuo A."/>
            <person name="Mondo S."/>
            <person name="Pangilinan J."/>
            <person name="Riley R."/>
            <person name="LaButti K."/>
            <person name="Andreopoulos B."/>
            <person name="Lipzen A."/>
            <person name="Chen C."/>
            <person name="Yan M."/>
            <person name="Daum C."/>
            <person name="Ng V."/>
            <person name="Clum A."/>
            <person name="Steindorff A."/>
            <person name="Ohm R.A."/>
            <person name="Martin F."/>
            <person name="Silar P."/>
            <person name="Natvig D.O."/>
            <person name="Lalanne C."/>
            <person name="Gautier V."/>
            <person name="Ament-Velasquez S.L."/>
            <person name="Kruys A."/>
            <person name="Hutchinson M.I."/>
            <person name="Powell A.J."/>
            <person name="Barry K."/>
            <person name="Miller A.N."/>
            <person name="Grigoriev I.V."/>
            <person name="Debuchy R."/>
            <person name="Gladieux P."/>
            <person name="Hiltunen Thoren M."/>
            <person name="Johannesson H."/>
        </authorList>
    </citation>
    <scope>NUCLEOTIDE SEQUENCE [LARGE SCALE GENOMIC DNA]</scope>
    <source>
        <strain evidence="7">CBS 340.73</strain>
    </source>
</reference>
<keyword evidence="2 4" id="KW-0479">Metal-binding</keyword>
<proteinExistence type="predicted"/>
<evidence type="ECO:0000256" key="4">
    <source>
        <dbReference type="PIRSR" id="PIRSR602401-1"/>
    </source>
</evidence>
<dbReference type="SUPFAM" id="SSF48264">
    <property type="entry name" value="Cytochrome P450"/>
    <property type="match status" value="1"/>
</dbReference>
<dbReference type="Gene3D" id="1.10.630.10">
    <property type="entry name" value="Cytochrome P450"/>
    <property type="match status" value="1"/>
</dbReference>
<keyword evidence="5" id="KW-1133">Transmembrane helix</keyword>
<accession>A0AAN6S1S8</accession>
<dbReference type="InterPro" id="IPR050121">
    <property type="entry name" value="Cytochrome_P450_monoxygenase"/>
</dbReference>
<name>A0AAN6S1S8_9PEZI</name>